<evidence type="ECO:0000313" key="1">
    <source>
        <dbReference type="EMBL" id="KAG7377199.1"/>
    </source>
</evidence>
<sequence>MPTLPARAGILTLSGTKLMYDAPSRKCVTFSYCSGWGRANKLLYARIPSGHSIVFFKEEGCARDPVFTGDVGKAFGNELVEGDSAIVRSFLRANARSWRTLQLTPTTRKRRIRRVEVVSTTGTCRSLGLAHSQVATSRLATSRLATVEGEARRRC</sequence>
<proteinExistence type="predicted"/>
<dbReference type="Proteomes" id="UP000694044">
    <property type="component" value="Unassembled WGS sequence"/>
</dbReference>
<dbReference type="AlphaFoldDB" id="A0A8T1VAT5"/>
<evidence type="ECO:0000313" key="2">
    <source>
        <dbReference type="Proteomes" id="UP000694044"/>
    </source>
</evidence>
<organism evidence="1 2">
    <name type="scientific">Phytophthora pseudosyringae</name>
    <dbReference type="NCBI Taxonomy" id="221518"/>
    <lineage>
        <taxon>Eukaryota</taxon>
        <taxon>Sar</taxon>
        <taxon>Stramenopiles</taxon>
        <taxon>Oomycota</taxon>
        <taxon>Peronosporomycetes</taxon>
        <taxon>Peronosporales</taxon>
        <taxon>Peronosporaceae</taxon>
        <taxon>Phytophthora</taxon>
    </lineage>
</organism>
<name>A0A8T1VAT5_9STRA</name>
<dbReference type="OrthoDB" id="90268at2759"/>
<dbReference type="EMBL" id="JAGDFM010000563">
    <property type="protein sequence ID" value="KAG7377199.1"/>
    <property type="molecule type" value="Genomic_DNA"/>
</dbReference>
<protein>
    <submittedName>
        <fullName evidence="1">Uncharacterized protein</fullName>
    </submittedName>
</protein>
<gene>
    <name evidence="1" type="ORF">PHYPSEUDO_012032</name>
</gene>
<accession>A0A8T1VAT5</accession>
<comment type="caution">
    <text evidence="1">The sequence shown here is derived from an EMBL/GenBank/DDBJ whole genome shotgun (WGS) entry which is preliminary data.</text>
</comment>
<reference evidence="1" key="1">
    <citation type="submission" date="2021-02" db="EMBL/GenBank/DDBJ databases">
        <authorList>
            <person name="Palmer J.M."/>
        </authorList>
    </citation>
    <scope>NUCLEOTIDE SEQUENCE</scope>
    <source>
        <strain evidence="1">SCRP734</strain>
    </source>
</reference>
<keyword evidence="2" id="KW-1185">Reference proteome</keyword>